<dbReference type="Pfam" id="PF12706">
    <property type="entry name" value="Lactamase_B_2"/>
    <property type="match status" value="1"/>
</dbReference>
<dbReference type="Proteomes" id="UP000612349">
    <property type="component" value="Unassembled WGS sequence"/>
</dbReference>
<evidence type="ECO:0000313" key="3">
    <source>
        <dbReference type="Proteomes" id="UP000612349"/>
    </source>
</evidence>
<evidence type="ECO:0000313" key="2">
    <source>
        <dbReference type="EMBL" id="GGD75707.1"/>
    </source>
</evidence>
<comment type="caution">
    <text evidence="2">The sequence shown here is derived from an EMBL/GenBank/DDBJ whole genome shotgun (WGS) entry which is preliminary data.</text>
</comment>
<dbReference type="CDD" id="cd16279">
    <property type="entry name" value="metallo-hydrolase-like_MBL-fold"/>
    <property type="match status" value="1"/>
</dbReference>
<dbReference type="InterPro" id="IPR036866">
    <property type="entry name" value="RibonucZ/Hydroxyglut_hydro"/>
</dbReference>
<sequence length="255" mass="28540">MKVTILGSGTSTGVPRIGNDWGACDPNEPRNRRSRVSIAIETAEGQRILVDTSPDLRSQLLANDIGRIDAVFWTHDHADHCHGIDDLRPLRFGRAGPIPGYANEVTVRRLRRRFDYVFAGQFGYSTIVDIDSLDRLRMVCGLGVRWCEMPHGPVFSTAFRFDNGKKSIGYATDFSEITDDMVNLMQGCDLLIVDCLRRDPHPTHAHLGMALEFAKTVRAERAVLTHLDKSMDYRTLCDEVPSNVLVGYDGMELGF</sequence>
<dbReference type="SMART" id="SM00849">
    <property type="entry name" value="Lactamase_B"/>
    <property type="match status" value="1"/>
</dbReference>
<reference evidence="2" key="2">
    <citation type="submission" date="2020-09" db="EMBL/GenBank/DDBJ databases">
        <authorList>
            <person name="Sun Q."/>
            <person name="Zhou Y."/>
        </authorList>
    </citation>
    <scope>NUCLEOTIDE SEQUENCE</scope>
    <source>
        <strain evidence="2">CGMCC 1.15360</strain>
    </source>
</reference>
<dbReference type="SUPFAM" id="SSF56281">
    <property type="entry name" value="Metallo-hydrolase/oxidoreductase"/>
    <property type="match status" value="1"/>
</dbReference>
<dbReference type="Gene3D" id="3.60.15.10">
    <property type="entry name" value="Ribonuclease Z/Hydroxyacylglutathione hydrolase-like"/>
    <property type="match status" value="1"/>
</dbReference>
<dbReference type="EMBL" id="BMIP01000006">
    <property type="protein sequence ID" value="GGD75707.1"/>
    <property type="molecule type" value="Genomic_DNA"/>
</dbReference>
<name>A0A916Z4L8_9SPHN</name>
<protein>
    <submittedName>
        <fullName evidence="2">Phosphoribosyl 1,2-cyclic phosphodiesterase</fullName>
    </submittedName>
</protein>
<proteinExistence type="predicted"/>
<dbReference type="OrthoDB" id="9781189at2"/>
<dbReference type="PANTHER" id="PTHR42663">
    <property type="entry name" value="HYDROLASE C777.06C-RELATED-RELATED"/>
    <property type="match status" value="1"/>
</dbReference>
<accession>A0A916Z4L8</accession>
<keyword evidence="3" id="KW-1185">Reference proteome</keyword>
<feature type="domain" description="Metallo-beta-lactamase" evidence="1">
    <location>
        <begin position="34"/>
        <end position="226"/>
    </location>
</feature>
<dbReference type="RefSeq" id="WP_066770017.1">
    <property type="nucleotide sequence ID" value="NZ_BMIP01000006.1"/>
</dbReference>
<evidence type="ECO:0000259" key="1">
    <source>
        <dbReference type="SMART" id="SM00849"/>
    </source>
</evidence>
<reference evidence="2" key="1">
    <citation type="journal article" date="2014" name="Int. J. Syst. Evol. Microbiol.">
        <title>Complete genome sequence of Corynebacterium casei LMG S-19264T (=DSM 44701T), isolated from a smear-ripened cheese.</title>
        <authorList>
            <consortium name="US DOE Joint Genome Institute (JGI-PGF)"/>
            <person name="Walter F."/>
            <person name="Albersmeier A."/>
            <person name="Kalinowski J."/>
            <person name="Ruckert C."/>
        </authorList>
    </citation>
    <scope>NUCLEOTIDE SEQUENCE</scope>
    <source>
        <strain evidence="2">CGMCC 1.15360</strain>
    </source>
</reference>
<organism evidence="2 3">
    <name type="scientific">Croceicoccus mobilis</name>
    <dbReference type="NCBI Taxonomy" id="1703339"/>
    <lineage>
        <taxon>Bacteria</taxon>
        <taxon>Pseudomonadati</taxon>
        <taxon>Pseudomonadota</taxon>
        <taxon>Alphaproteobacteria</taxon>
        <taxon>Sphingomonadales</taxon>
        <taxon>Erythrobacteraceae</taxon>
        <taxon>Croceicoccus</taxon>
    </lineage>
</organism>
<dbReference type="AlphaFoldDB" id="A0A916Z4L8"/>
<dbReference type="InterPro" id="IPR001279">
    <property type="entry name" value="Metallo-B-lactamas"/>
</dbReference>
<gene>
    <name evidence="2" type="ORF">GCM10010990_26620</name>
</gene>
<dbReference type="PANTHER" id="PTHR42663:SF6">
    <property type="entry name" value="HYDROLASE C777.06C-RELATED"/>
    <property type="match status" value="1"/>
</dbReference>